<evidence type="ECO:0000256" key="1">
    <source>
        <dbReference type="ARBA" id="ARBA00004141"/>
    </source>
</evidence>
<feature type="transmembrane region" description="Helical" evidence="7">
    <location>
        <begin position="152"/>
        <end position="178"/>
    </location>
</feature>
<dbReference type="PROSITE" id="PS51201">
    <property type="entry name" value="RCK_N"/>
    <property type="match status" value="1"/>
</dbReference>
<feature type="domain" description="RCK N-terminal" evidence="8">
    <location>
        <begin position="462"/>
        <end position="579"/>
    </location>
</feature>
<accession>A0ABY4E2Z2</accession>
<dbReference type="Gene3D" id="3.40.50.720">
    <property type="entry name" value="NAD(P)-binding Rossmann-like Domain"/>
    <property type="match status" value="1"/>
</dbReference>
<feature type="transmembrane region" description="Helical" evidence="7">
    <location>
        <begin position="281"/>
        <end position="299"/>
    </location>
</feature>
<comment type="similarity">
    <text evidence="2">Belongs to the monovalent cation:proton antiporter 2 (CPA2) transporter (TC 2.A.37) family.</text>
</comment>
<feature type="transmembrane region" description="Helical" evidence="7">
    <location>
        <begin position="91"/>
        <end position="115"/>
    </location>
</feature>
<dbReference type="Pfam" id="PF02254">
    <property type="entry name" value="TrkA_N"/>
    <property type="match status" value="1"/>
</dbReference>
<dbReference type="PANTHER" id="PTHR42751">
    <property type="entry name" value="SODIUM/HYDROGEN EXCHANGER FAMILY/TRKA DOMAIN PROTEIN"/>
    <property type="match status" value="1"/>
</dbReference>
<dbReference type="Pfam" id="PF00999">
    <property type="entry name" value="Na_H_Exchanger"/>
    <property type="match status" value="1"/>
</dbReference>
<feature type="transmembrane region" description="Helical" evidence="7">
    <location>
        <begin position="375"/>
        <end position="394"/>
    </location>
</feature>
<keyword evidence="3" id="KW-0813">Transport</keyword>
<feature type="transmembrane region" description="Helical" evidence="7">
    <location>
        <begin position="33"/>
        <end position="53"/>
    </location>
</feature>
<dbReference type="RefSeq" id="WP_082625609.1">
    <property type="nucleotide sequence ID" value="NZ_CABKVG010000008.1"/>
</dbReference>
<evidence type="ECO:0000256" key="3">
    <source>
        <dbReference type="ARBA" id="ARBA00022448"/>
    </source>
</evidence>
<dbReference type="InterPro" id="IPR036291">
    <property type="entry name" value="NAD(P)-bd_dom_sf"/>
</dbReference>
<dbReference type="SUPFAM" id="SSF51735">
    <property type="entry name" value="NAD(P)-binding Rossmann-fold domains"/>
    <property type="match status" value="1"/>
</dbReference>
<evidence type="ECO:0000256" key="6">
    <source>
        <dbReference type="ARBA" id="ARBA00023136"/>
    </source>
</evidence>
<evidence type="ECO:0000256" key="4">
    <source>
        <dbReference type="ARBA" id="ARBA00022692"/>
    </source>
</evidence>
<feature type="transmembrane region" description="Helical" evidence="7">
    <location>
        <begin position="121"/>
        <end position="140"/>
    </location>
</feature>
<sequence>MEHSYPLVETIVGGLVFAFILGMVAQRLRMPPLIGYLFAGILVGPFGPGIPGMQGNLELSHQLAELGVILLMFGVGLHFSIKDLLAVRKVALPGAVVQMGFATILGMGLATIMGWSWGAGLVFGLALSCASTVVLMAALERWHIKDSNRGRIAIGWLIVEDIAMVFVLVLIPALAGLLSGQGASMGFTEVAFLIAKTCFWMILFIVVMMVGGNKLIPWLLKKVVRTGNKDLFRLGVLAIALGCAIAANYLFHVSFALGAFFAGMILSETEMNHAAEEESSAVRDFFTVLFFVSVGMLFNPEVLTTASGIVLVLTTLFIIIVGKSLAAYMIVKLFGYPKTTALTIAVSLAQIGEFSFMIASLGLSYKILEPAQNDAILAAAMISIILNPFLFVALNKYKEKKNRVPAHESHAAPAAVGAEADANDDGASPVLDAKPRAKVAAPIKPLSIVFEDEDMVVVPTTHHHSVLIGYGVIGKKVLQALLAQGQTVLVQESRLEVATQLRFEGVPVAYGHALTEGMLEAVYVEHARDLIVTISDTIEAVEIIKQALQLNPHLRIIARAQNEEEQKMLLEAGATDVIYFHDVVAEKIIDLIRVDANVQAQAEDQIAAQMVAAALQPEGAANPTTAYTPASEMEAQELDEFQVEAVHGDEVPRSVQQKAAMPKVTLNTDDLSADVDTPASEMEAQEREVVIDASVSEVMSQADKTLSDAEIEALALSEDKIKPQAKDV</sequence>
<dbReference type="InterPro" id="IPR038770">
    <property type="entry name" value="Na+/solute_symporter_sf"/>
</dbReference>
<evidence type="ECO:0000313" key="10">
    <source>
        <dbReference type="Proteomes" id="UP000832011"/>
    </source>
</evidence>
<evidence type="ECO:0000256" key="5">
    <source>
        <dbReference type="ARBA" id="ARBA00022989"/>
    </source>
</evidence>
<keyword evidence="5 7" id="KW-1133">Transmembrane helix</keyword>
<keyword evidence="4 7" id="KW-0812">Transmembrane</keyword>
<dbReference type="InterPro" id="IPR003148">
    <property type="entry name" value="RCK_N"/>
</dbReference>
<reference evidence="9 10" key="1">
    <citation type="journal article" date="2022" name="Res Sq">
        <title>Evolution of multicellular longitudinally dividing oral cavity symbionts (Neisseriaceae).</title>
        <authorList>
            <person name="Nyongesa S."/>
            <person name="Weber P."/>
            <person name="Bernet E."/>
            <person name="Pullido F."/>
            <person name="Nieckarz M."/>
            <person name="Delaby M."/>
            <person name="Nieves C."/>
            <person name="Viehboeck T."/>
            <person name="Krause N."/>
            <person name="Rivera-Millot A."/>
            <person name="Nakamura A."/>
            <person name="Vischer N."/>
            <person name="VanNieuwenhze M."/>
            <person name="Brun Y."/>
            <person name="Cava F."/>
            <person name="Bulgheresi S."/>
            <person name="Veyrier F."/>
        </authorList>
    </citation>
    <scope>NUCLEOTIDE SEQUENCE [LARGE SCALE GENOMIC DNA]</scope>
    <source>
        <strain evidence="9 10">SN4</strain>
    </source>
</reference>
<evidence type="ECO:0000256" key="7">
    <source>
        <dbReference type="SAM" id="Phobius"/>
    </source>
</evidence>
<feature type="transmembrane region" description="Helical" evidence="7">
    <location>
        <begin position="305"/>
        <end position="330"/>
    </location>
</feature>
<comment type="subcellular location">
    <subcellularLocation>
        <location evidence="1">Membrane</location>
        <topology evidence="1">Multi-pass membrane protein</topology>
    </subcellularLocation>
</comment>
<name>A0ABY4E2Z2_9NEIS</name>
<organism evidence="9 10">
    <name type="scientific">Vitreoscilla massiliensis</name>
    <dbReference type="NCBI Taxonomy" id="1689272"/>
    <lineage>
        <taxon>Bacteria</taxon>
        <taxon>Pseudomonadati</taxon>
        <taxon>Pseudomonadota</taxon>
        <taxon>Betaproteobacteria</taxon>
        <taxon>Neisseriales</taxon>
        <taxon>Neisseriaceae</taxon>
        <taxon>Vitreoscilla</taxon>
    </lineage>
</organism>
<dbReference type="InterPro" id="IPR006153">
    <property type="entry name" value="Cation/H_exchanger_TM"/>
</dbReference>
<keyword evidence="10" id="KW-1185">Reference proteome</keyword>
<feature type="transmembrane region" description="Helical" evidence="7">
    <location>
        <begin position="59"/>
        <end position="79"/>
    </location>
</feature>
<keyword evidence="6 7" id="KW-0472">Membrane</keyword>
<protein>
    <submittedName>
        <fullName evidence="9">Cation:proton antiporter</fullName>
    </submittedName>
</protein>
<evidence type="ECO:0000256" key="2">
    <source>
        <dbReference type="ARBA" id="ARBA00005551"/>
    </source>
</evidence>
<dbReference type="Proteomes" id="UP000832011">
    <property type="component" value="Chromosome"/>
</dbReference>
<evidence type="ECO:0000313" key="9">
    <source>
        <dbReference type="EMBL" id="UOO89879.1"/>
    </source>
</evidence>
<feature type="transmembrane region" description="Helical" evidence="7">
    <location>
        <begin position="190"/>
        <end position="210"/>
    </location>
</feature>
<feature type="transmembrane region" description="Helical" evidence="7">
    <location>
        <begin position="342"/>
        <end position="363"/>
    </location>
</feature>
<feature type="transmembrane region" description="Helical" evidence="7">
    <location>
        <begin position="6"/>
        <end position="26"/>
    </location>
</feature>
<evidence type="ECO:0000259" key="8">
    <source>
        <dbReference type="PROSITE" id="PS51201"/>
    </source>
</evidence>
<feature type="transmembrane region" description="Helical" evidence="7">
    <location>
        <begin position="231"/>
        <end position="247"/>
    </location>
</feature>
<dbReference type="PANTHER" id="PTHR42751:SF1">
    <property type="entry name" value="CATION_PROTON ANTIPORTER YBAL-RELATED"/>
    <property type="match status" value="1"/>
</dbReference>
<gene>
    <name evidence="9" type="ORF">LVJ82_02505</name>
</gene>
<dbReference type="Gene3D" id="1.20.1530.20">
    <property type="match status" value="1"/>
</dbReference>
<proteinExistence type="inferred from homology"/>
<dbReference type="EMBL" id="CP091511">
    <property type="protein sequence ID" value="UOO89879.1"/>
    <property type="molecule type" value="Genomic_DNA"/>
</dbReference>